<dbReference type="Proteomes" id="UP001141552">
    <property type="component" value="Unassembled WGS sequence"/>
</dbReference>
<dbReference type="PANTHER" id="PTHR32278">
    <property type="entry name" value="F-BOX DOMAIN-CONTAINING PROTEIN"/>
    <property type="match status" value="1"/>
</dbReference>
<keyword evidence="3" id="KW-1185">Reference proteome</keyword>
<dbReference type="InterPro" id="IPR036047">
    <property type="entry name" value="F-box-like_dom_sf"/>
</dbReference>
<reference evidence="2" key="2">
    <citation type="journal article" date="2023" name="Plants (Basel)">
        <title>Annotation of the Turnera subulata (Passifloraceae) Draft Genome Reveals the S-Locus Evolved after the Divergence of Turneroideae from Passifloroideae in a Stepwise Manner.</title>
        <authorList>
            <person name="Henning P.M."/>
            <person name="Roalson E.H."/>
            <person name="Mir W."/>
            <person name="McCubbin A.G."/>
            <person name="Shore J.S."/>
        </authorList>
    </citation>
    <scope>NUCLEOTIDE SEQUENCE</scope>
    <source>
        <strain evidence="2">F60SS</strain>
    </source>
</reference>
<dbReference type="SMART" id="SM00256">
    <property type="entry name" value="FBOX"/>
    <property type="match status" value="1"/>
</dbReference>
<gene>
    <name evidence="2" type="ORF">Tsubulata_001923</name>
</gene>
<dbReference type="EMBL" id="JAKUCV010005064">
    <property type="protein sequence ID" value="KAJ4832841.1"/>
    <property type="molecule type" value="Genomic_DNA"/>
</dbReference>
<dbReference type="Gene3D" id="1.20.1280.50">
    <property type="match status" value="1"/>
</dbReference>
<dbReference type="Pfam" id="PF14299">
    <property type="entry name" value="PP2"/>
    <property type="match status" value="1"/>
</dbReference>
<accession>A0A9Q0FJY3</accession>
<evidence type="ECO:0000313" key="2">
    <source>
        <dbReference type="EMBL" id="KAJ4832841.1"/>
    </source>
</evidence>
<organism evidence="2 3">
    <name type="scientific">Turnera subulata</name>
    <dbReference type="NCBI Taxonomy" id="218843"/>
    <lineage>
        <taxon>Eukaryota</taxon>
        <taxon>Viridiplantae</taxon>
        <taxon>Streptophyta</taxon>
        <taxon>Embryophyta</taxon>
        <taxon>Tracheophyta</taxon>
        <taxon>Spermatophyta</taxon>
        <taxon>Magnoliopsida</taxon>
        <taxon>eudicotyledons</taxon>
        <taxon>Gunneridae</taxon>
        <taxon>Pentapetalae</taxon>
        <taxon>rosids</taxon>
        <taxon>fabids</taxon>
        <taxon>Malpighiales</taxon>
        <taxon>Passifloraceae</taxon>
        <taxon>Turnera</taxon>
    </lineage>
</organism>
<comment type="caution">
    <text evidence="2">The sequence shown here is derived from an EMBL/GenBank/DDBJ whole genome shotgun (WGS) entry which is preliminary data.</text>
</comment>
<dbReference type="PANTHER" id="PTHR32278:SF111">
    <property type="entry name" value="F-BOX PROTEIN PP2-B12-RELATED"/>
    <property type="match status" value="1"/>
</dbReference>
<evidence type="ECO:0000259" key="1">
    <source>
        <dbReference type="PROSITE" id="PS50181"/>
    </source>
</evidence>
<dbReference type="InterPro" id="IPR025886">
    <property type="entry name" value="PP2-like"/>
</dbReference>
<name>A0A9Q0FJY3_9ROSI</name>
<dbReference type="InterPro" id="IPR001810">
    <property type="entry name" value="F-box_dom"/>
</dbReference>
<proteinExistence type="predicted"/>
<feature type="domain" description="F-box" evidence="1">
    <location>
        <begin position="6"/>
        <end position="52"/>
    </location>
</feature>
<dbReference type="OrthoDB" id="1918565at2759"/>
<dbReference type="Pfam" id="PF12937">
    <property type="entry name" value="F-box-like"/>
    <property type="match status" value="1"/>
</dbReference>
<sequence length="148" mass="16624">METNRIDITKVLPEECITHIISFTSPRDACRSSLVSHSFNSAADSDAVWDRFLPSDHLELISSAAAPSVSQELLPMSKKKLYFHLCDNPILINNGTMSFALDKETGKKRYMIAARGLSIIWSTTPLYWTWESLPESRSVLYSLISVAK</sequence>
<evidence type="ECO:0000313" key="3">
    <source>
        <dbReference type="Proteomes" id="UP001141552"/>
    </source>
</evidence>
<dbReference type="CDD" id="cd22162">
    <property type="entry name" value="F-box_AtSKIP3-like"/>
    <property type="match status" value="1"/>
</dbReference>
<protein>
    <recommendedName>
        <fullName evidence="1">F-box domain-containing protein</fullName>
    </recommendedName>
</protein>
<dbReference type="PROSITE" id="PS50181">
    <property type="entry name" value="FBOX"/>
    <property type="match status" value="1"/>
</dbReference>
<dbReference type="AlphaFoldDB" id="A0A9Q0FJY3"/>
<dbReference type="SUPFAM" id="SSF81383">
    <property type="entry name" value="F-box domain"/>
    <property type="match status" value="1"/>
</dbReference>
<reference evidence="2" key="1">
    <citation type="submission" date="2022-02" db="EMBL/GenBank/DDBJ databases">
        <authorList>
            <person name="Henning P.M."/>
            <person name="McCubbin A.G."/>
            <person name="Shore J.S."/>
        </authorList>
    </citation>
    <scope>NUCLEOTIDE SEQUENCE</scope>
    <source>
        <strain evidence="2">F60SS</strain>
        <tissue evidence="2">Leaves</tissue>
    </source>
</reference>